<sequence length="511" mass="52732">MAQVTAAQAGEMSATVEVVMATLLLPVIEVTTQGHALAVDWGSTPPGATRVEVTSASLALTPLSRDTTLGALQLAKDGRGYKVTAPTGRRLTRIVLHGLKAGESSLSDRAKLVERGLRLAVAVPDGSGRFTPTGATPGVPGAGLVPPLPQPGYTAGVLDLGSNVASRLRLSLVTGDGPDRFTEDATMALERVEGVAADPPLDLKLAGESGAPVLWAFPGEMPSGGAATQADLRVAVETALQAAVDAGAAPRLPLRLTAGRASQLRLASFQAHGTLIRRIASVPTLEIQGEAAPLPAEAPLPERPNTATADLSLRYLGIRLVPELSDAVPGGPVLGPVFGHVVGTAEVVRSLPPQALRGARLARIGLVGRAPEAAALVLTLRNATTGAAIGAPVKLALEAARDIATRWVEVPEEAPIDVPLAVALRATSGRFLWSARDDDGAPRLRLAVHDPDPGGRPLLLGGASLLTVDTMVLRQRGVALPSAGFAGHWPMLSSELFLTLDLADLTLRYVR</sequence>
<dbReference type="RefSeq" id="WP_146422885.1">
    <property type="nucleotide sequence ID" value="NZ_QKYU01000017.1"/>
</dbReference>
<comment type="caution">
    <text evidence="1">The sequence shown here is derived from an EMBL/GenBank/DDBJ whole genome shotgun (WGS) entry which is preliminary data.</text>
</comment>
<organism evidence="1 2">
    <name type="scientific">Humitalea rosea</name>
    <dbReference type="NCBI Taxonomy" id="990373"/>
    <lineage>
        <taxon>Bacteria</taxon>
        <taxon>Pseudomonadati</taxon>
        <taxon>Pseudomonadota</taxon>
        <taxon>Alphaproteobacteria</taxon>
        <taxon>Acetobacterales</taxon>
        <taxon>Roseomonadaceae</taxon>
        <taxon>Humitalea</taxon>
    </lineage>
</organism>
<evidence type="ECO:0000313" key="2">
    <source>
        <dbReference type="Proteomes" id="UP000249688"/>
    </source>
</evidence>
<name>A0A2W7IA56_9PROT</name>
<accession>A0A2W7IA56</accession>
<keyword evidence="2" id="KW-1185">Reference proteome</keyword>
<protein>
    <submittedName>
        <fullName evidence="1">Uncharacterized protein</fullName>
    </submittedName>
</protein>
<proteinExistence type="predicted"/>
<evidence type="ECO:0000313" key="1">
    <source>
        <dbReference type="EMBL" id="PZW43008.1"/>
    </source>
</evidence>
<gene>
    <name evidence="1" type="ORF">C8P66_11733</name>
</gene>
<reference evidence="1 2" key="1">
    <citation type="submission" date="2018-06" db="EMBL/GenBank/DDBJ databases">
        <title>Genomic Encyclopedia of Archaeal and Bacterial Type Strains, Phase II (KMG-II): from individual species to whole genera.</title>
        <authorList>
            <person name="Goeker M."/>
        </authorList>
    </citation>
    <scope>NUCLEOTIDE SEQUENCE [LARGE SCALE GENOMIC DNA]</scope>
    <source>
        <strain evidence="1 2">DSM 24525</strain>
    </source>
</reference>
<dbReference type="EMBL" id="QKYU01000017">
    <property type="protein sequence ID" value="PZW43008.1"/>
    <property type="molecule type" value="Genomic_DNA"/>
</dbReference>
<dbReference type="OrthoDB" id="4607277at2"/>
<dbReference type="Proteomes" id="UP000249688">
    <property type="component" value="Unassembled WGS sequence"/>
</dbReference>
<dbReference type="AlphaFoldDB" id="A0A2W7IA56"/>